<dbReference type="Pfam" id="PF06055">
    <property type="entry name" value="ExoD"/>
    <property type="match status" value="1"/>
</dbReference>
<keyword evidence="2" id="KW-0812">Transmembrane</keyword>
<feature type="transmembrane region" description="Helical" evidence="2">
    <location>
        <begin position="73"/>
        <end position="94"/>
    </location>
</feature>
<feature type="transmembrane region" description="Helical" evidence="2">
    <location>
        <begin position="190"/>
        <end position="210"/>
    </location>
</feature>
<name>A0A2N3L003_9PROT</name>
<protein>
    <recommendedName>
        <fullName evidence="5">Exopolysaccharide biosynthesis protein exod</fullName>
    </recommendedName>
</protein>
<evidence type="ECO:0000256" key="1">
    <source>
        <dbReference type="SAM" id="MobiDB-lite"/>
    </source>
</evidence>
<comment type="caution">
    <text evidence="3">The sequence shown here is derived from an EMBL/GenBank/DDBJ whole genome shotgun (WGS) entry which is preliminary data.</text>
</comment>
<accession>A0A2N3L003</accession>
<reference evidence="3 4" key="1">
    <citation type="submission" date="2017-09" db="EMBL/GenBank/DDBJ databases">
        <title>Biodiversity and function of Thalassospira species in the particle-attached aromatic-hydrocarbon-degrading consortia from the surface seawater of the South China Sea.</title>
        <authorList>
            <person name="Dong C."/>
            <person name="Liu R."/>
            <person name="Shao Z."/>
        </authorList>
    </citation>
    <scope>NUCLEOTIDE SEQUENCE [LARGE SCALE GENOMIC DNA]</scope>
    <source>
        <strain evidence="3 4">CSC1P2</strain>
    </source>
</reference>
<dbReference type="EMBL" id="NWTK01000001">
    <property type="protein sequence ID" value="PKR56050.1"/>
    <property type="molecule type" value="Genomic_DNA"/>
</dbReference>
<keyword evidence="2" id="KW-1133">Transmembrane helix</keyword>
<feature type="transmembrane region" description="Helical" evidence="2">
    <location>
        <begin position="141"/>
        <end position="159"/>
    </location>
</feature>
<feature type="compositionally biased region" description="Polar residues" evidence="1">
    <location>
        <begin position="7"/>
        <end position="23"/>
    </location>
</feature>
<dbReference type="AlphaFoldDB" id="A0A2N3L003"/>
<feature type="region of interest" description="Disordered" evidence="1">
    <location>
        <begin position="1"/>
        <end position="23"/>
    </location>
</feature>
<gene>
    <name evidence="3" type="ORF">COO20_02240</name>
</gene>
<dbReference type="OrthoDB" id="7949130at2"/>
<dbReference type="PANTHER" id="PTHR41795">
    <property type="entry name" value="EXOPOLYSACCHARIDE SYNTHESIS PROTEIN"/>
    <property type="match status" value="1"/>
</dbReference>
<keyword evidence="2" id="KW-0472">Membrane</keyword>
<evidence type="ECO:0008006" key="5">
    <source>
        <dbReference type="Google" id="ProtNLM"/>
    </source>
</evidence>
<proteinExistence type="predicted"/>
<dbReference type="PIRSF" id="PIRSF033239">
    <property type="entry name" value="ExoD"/>
    <property type="match status" value="1"/>
</dbReference>
<evidence type="ECO:0000256" key="2">
    <source>
        <dbReference type="SAM" id="Phobius"/>
    </source>
</evidence>
<dbReference type="InterPro" id="IPR010331">
    <property type="entry name" value="ExoD"/>
</dbReference>
<dbReference type="Proteomes" id="UP000233597">
    <property type="component" value="Unassembled WGS sequence"/>
</dbReference>
<sequence>MRDQTTKPENTPTDTSNYSRNSRPVTGIIDRLRGIGRQRGKVTLGEITHALRYRSYGPFLLVPGLAGISPLGAIPGMPTLLALIVVLIAGQIVLGRRHIWLPDFLENIAVSGGRLETAMKKIYPVARWLDRHFHERLQGLFTPRTIRIAAIICLLLVLPMPLLEVIPLAAAMPMIAVSGFGLAMILRDGVVMIAAGILVIAALIACLVLMV</sequence>
<evidence type="ECO:0000313" key="3">
    <source>
        <dbReference type="EMBL" id="PKR56050.1"/>
    </source>
</evidence>
<evidence type="ECO:0000313" key="4">
    <source>
        <dbReference type="Proteomes" id="UP000233597"/>
    </source>
</evidence>
<dbReference type="RefSeq" id="WP_101264038.1">
    <property type="nucleotide sequence ID" value="NZ_NWTK01000001.1"/>
</dbReference>
<organism evidence="3 4">
    <name type="scientific">Thalassospira marina</name>
    <dbReference type="NCBI Taxonomy" id="2048283"/>
    <lineage>
        <taxon>Bacteria</taxon>
        <taxon>Pseudomonadati</taxon>
        <taxon>Pseudomonadota</taxon>
        <taxon>Alphaproteobacteria</taxon>
        <taxon>Rhodospirillales</taxon>
        <taxon>Thalassospiraceae</taxon>
        <taxon>Thalassospira</taxon>
    </lineage>
</organism>
<dbReference type="PANTHER" id="PTHR41795:SF1">
    <property type="entry name" value="EXOPOLYSACCHARIDE SYNTHESIS PROTEIN"/>
    <property type="match status" value="1"/>
</dbReference>